<reference evidence="4" key="1">
    <citation type="submission" date="2023-03" db="UniProtKB">
        <authorList>
            <consortium name="WormBaseParasite"/>
        </authorList>
    </citation>
    <scope>IDENTIFICATION</scope>
</reference>
<feature type="region of interest" description="Disordered" evidence="2">
    <location>
        <begin position="1"/>
        <end position="33"/>
    </location>
</feature>
<dbReference type="PANTHER" id="PTHR18911:SF5">
    <property type="entry name" value="COILED-COIL DOMAIN-CONTAINING PROTEIN 186"/>
    <property type="match status" value="1"/>
</dbReference>
<organism evidence="3 4">
    <name type="scientific">Ascaris lumbricoides</name>
    <name type="common">Giant roundworm</name>
    <dbReference type="NCBI Taxonomy" id="6252"/>
    <lineage>
        <taxon>Eukaryota</taxon>
        <taxon>Metazoa</taxon>
        <taxon>Ecdysozoa</taxon>
        <taxon>Nematoda</taxon>
        <taxon>Chromadorea</taxon>
        <taxon>Rhabditida</taxon>
        <taxon>Spirurina</taxon>
        <taxon>Ascaridomorpha</taxon>
        <taxon>Ascaridoidea</taxon>
        <taxon>Ascarididae</taxon>
        <taxon>Ascaris</taxon>
    </lineage>
</organism>
<evidence type="ECO:0000256" key="1">
    <source>
        <dbReference type="SAM" id="Coils"/>
    </source>
</evidence>
<sequence>MMAEEDNPASNLSCASDTVSQSESPVQNDDSCKLSEAGNLSQISALYEKYKAQCTEVERLEKQNSEYREQLLKTIRERESAEESLRIYRSEKVSKFDELERKLLEYEYQLKACKDRSAAQEAHHAKIIGDVTAKMNGTIAQLSKKCDIAEREKNDAVVRYATREAELMHLKSNLEKLEAEKASLITEKDALIESTKYQHLQDYKQAVEVARKELESEKLLRAQDEETLTITTKRLEAVQTVVTELRSMLEQSQKQLAKESEEKLALKSEHEKLLHQIDNDGKNRETVESVYKKVSDELSRLREENESMKVELAMVVGECREVKDQLSIEKERHKNALNELCSLKDIKSQIDSSVRRVEEAEREVREAIEDRDQAELEASECRKQTERMLTITEQLTDKNSLLSSECDSLRAKNLAAATRLIEVEGELRRSKDRADETQKELEYVKVTTNAEISSLREELNSKIAKVQELSRFLDEARNEKEVLKKKNASNIKELRAELISLRKAQAHLVHDTGREGNESTSFLPIANGGSSSSRASSICSIDTGGRALANPPSPVEDASHMQQQMVEKIVKLQRQLARKQDKVEFLEEHVRQCTEELRKKTKIIQNYALREEASLLLPESDSLSQRMLLCLEFAHPFPALKHSQFWVPLARRKSGTTLMGSIFGNAVGKSEVDLATEVNSRLQAVLEDTLYKNITLKNNVDTLGEEISRLSRENRQLALSKAT</sequence>
<accession>A0A9J2P3X4</accession>
<dbReference type="GO" id="GO:0005802">
    <property type="term" value="C:trans-Golgi network"/>
    <property type="evidence" value="ECO:0007669"/>
    <property type="project" value="TreeGrafter"/>
</dbReference>
<dbReference type="GO" id="GO:0099518">
    <property type="term" value="P:vesicle cytoskeletal trafficking"/>
    <property type="evidence" value="ECO:0007669"/>
    <property type="project" value="TreeGrafter"/>
</dbReference>
<keyword evidence="3" id="KW-1185">Reference proteome</keyword>
<protein>
    <submittedName>
        <fullName evidence="4">GRIP domain-containing protein</fullName>
    </submittedName>
</protein>
<dbReference type="WBParaSite" id="ALUE_0000408301-mRNA-1">
    <property type="protein sequence ID" value="ALUE_0000408301-mRNA-1"/>
    <property type="gene ID" value="ALUE_0000408301"/>
</dbReference>
<feature type="compositionally biased region" description="Polar residues" evidence="2">
    <location>
        <begin position="8"/>
        <end position="29"/>
    </location>
</feature>
<evidence type="ECO:0000313" key="3">
    <source>
        <dbReference type="Proteomes" id="UP000036681"/>
    </source>
</evidence>
<dbReference type="GO" id="GO:0031267">
    <property type="term" value="F:small GTPase binding"/>
    <property type="evidence" value="ECO:0007669"/>
    <property type="project" value="TreeGrafter"/>
</dbReference>
<feature type="coiled-coil region" evidence="1">
    <location>
        <begin position="420"/>
        <end position="493"/>
    </location>
</feature>
<feature type="coiled-coil region" evidence="1">
    <location>
        <begin position="562"/>
        <end position="596"/>
    </location>
</feature>
<evidence type="ECO:0000256" key="2">
    <source>
        <dbReference type="SAM" id="MobiDB-lite"/>
    </source>
</evidence>
<keyword evidence="1" id="KW-0175">Coiled coil</keyword>
<dbReference type="AlphaFoldDB" id="A0A9J2P3X4"/>
<dbReference type="Proteomes" id="UP000036681">
    <property type="component" value="Unplaced"/>
</dbReference>
<evidence type="ECO:0000313" key="4">
    <source>
        <dbReference type="WBParaSite" id="ALUE_0000408301-mRNA-1"/>
    </source>
</evidence>
<dbReference type="InterPro" id="IPR038830">
    <property type="entry name" value="CCDC186"/>
</dbReference>
<dbReference type="PANTHER" id="PTHR18911">
    <property type="entry name" value="CTCL TUMOR ANTIGEN HD-CL-01"/>
    <property type="match status" value="1"/>
</dbReference>
<feature type="coiled-coil region" evidence="1">
    <location>
        <begin position="43"/>
        <end position="384"/>
    </location>
</feature>
<name>A0A9J2P3X4_ASCLU</name>
<proteinExistence type="predicted"/>